<evidence type="ECO:0000259" key="1">
    <source>
        <dbReference type="Pfam" id="PF06985"/>
    </source>
</evidence>
<organism evidence="2 3">
    <name type="scientific">Lophiotrema nucula</name>
    <dbReference type="NCBI Taxonomy" id="690887"/>
    <lineage>
        <taxon>Eukaryota</taxon>
        <taxon>Fungi</taxon>
        <taxon>Dikarya</taxon>
        <taxon>Ascomycota</taxon>
        <taxon>Pezizomycotina</taxon>
        <taxon>Dothideomycetes</taxon>
        <taxon>Pleosporomycetidae</taxon>
        <taxon>Pleosporales</taxon>
        <taxon>Lophiotremataceae</taxon>
        <taxon>Lophiotrema</taxon>
    </lineage>
</organism>
<protein>
    <submittedName>
        <fullName evidence="2">Heterokaryon incompatibility protein-domain-containing protein</fullName>
    </submittedName>
</protein>
<dbReference type="Pfam" id="PF06985">
    <property type="entry name" value="HET"/>
    <property type="match status" value="1"/>
</dbReference>
<feature type="domain" description="Heterokaryon incompatibility" evidence="1">
    <location>
        <begin position="54"/>
        <end position="249"/>
    </location>
</feature>
<evidence type="ECO:0000313" key="2">
    <source>
        <dbReference type="EMBL" id="KAF2107904.1"/>
    </source>
</evidence>
<dbReference type="Pfam" id="PF26639">
    <property type="entry name" value="Het-6_barrel"/>
    <property type="match status" value="1"/>
</dbReference>
<gene>
    <name evidence="2" type="ORF">BDV96DRAFT_653406</name>
</gene>
<evidence type="ECO:0000313" key="3">
    <source>
        <dbReference type="Proteomes" id="UP000799770"/>
    </source>
</evidence>
<sequence length="734" mass="85362">MATPYVYQPLTEKQQFRLLKVRPRAADTKDPQSTTDTGHTFELLTTTIEDAPRYETVSYVWGSGERDAKLVVNASAFLMLTQRLYASLKELSEQSVTGYLWIDQICIDQESNLDKSHQVPLMGDIYRSCVGVLIYLSTDLYLPRQRRQERESILPDTSRATNISIESSLKPYFDNETDALMCHKVATDLDRMQTTYQMLRSVLPEMDGLPRARRQLYSHTVFRKVEDAWVPFYLFFDHPWFERGWTFQEMALPPWAKFIMCGYVFTYQFLFRAGIQVAFLGRGRGAVSHEWKSLFKQKLPAYDRLIQCASKPAGPRNDAETMTEVTINIISSDSEFSVQADRMYAFFHFLDEEHRPTIDYCRPWQEVFSSVAVALSSQSNELVILRWLEREPIRKLLGHELLPSWVPNWSNRWYGHERGHSSDYHESFAADKSRKHYHTHNNNIYHLSVRGRIIDSIKSIFQGPTGMHQPPLSFVDFLKSIGEEYDKYINVLKPLKEEYAGFKNLLKRIREHYPNIIDDDGKRPCSFIADDYQRTGAIEEEFRAVRSRKLGERFISGRKGTRNGSCPEPPKSLRSAFFYVLWMLYTHNLLRMAKNPLPSGARLQHQVFKELMERYRHYDTLSMFVDSDHHLKEQWTDAFTWEQTPKHNSIASKLKTLLNNRNLFMSVSGRLGFTYMDVKEGDLLCIAHGSRDPVLLRPADAGMYKVVGCCFAQGVMYGEAVDWEEDQADEFLLC</sequence>
<dbReference type="OrthoDB" id="3798860at2759"/>
<dbReference type="EMBL" id="ML977351">
    <property type="protein sequence ID" value="KAF2107904.1"/>
    <property type="molecule type" value="Genomic_DNA"/>
</dbReference>
<dbReference type="InterPro" id="IPR052895">
    <property type="entry name" value="HetReg/Transcr_Mod"/>
</dbReference>
<name>A0A6A5YMI0_9PLEO</name>
<dbReference type="AlphaFoldDB" id="A0A6A5YMI0"/>
<accession>A0A6A5YMI0</accession>
<keyword evidence="3" id="KW-1185">Reference proteome</keyword>
<dbReference type="PANTHER" id="PTHR24148">
    <property type="entry name" value="ANKYRIN REPEAT DOMAIN-CONTAINING PROTEIN 39 HOMOLOG-RELATED"/>
    <property type="match status" value="1"/>
</dbReference>
<dbReference type="Proteomes" id="UP000799770">
    <property type="component" value="Unassembled WGS sequence"/>
</dbReference>
<proteinExistence type="predicted"/>
<dbReference type="PANTHER" id="PTHR24148:SF64">
    <property type="entry name" value="HETEROKARYON INCOMPATIBILITY DOMAIN-CONTAINING PROTEIN"/>
    <property type="match status" value="1"/>
</dbReference>
<dbReference type="InterPro" id="IPR010730">
    <property type="entry name" value="HET"/>
</dbReference>
<reference evidence="2" key="1">
    <citation type="journal article" date="2020" name="Stud. Mycol.">
        <title>101 Dothideomycetes genomes: a test case for predicting lifestyles and emergence of pathogens.</title>
        <authorList>
            <person name="Haridas S."/>
            <person name="Albert R."/>
            <person name="Binder M."/>
            <person name="Bloem J."/>
            <person name="Labutti K."/>
            <person name="Salamov A."/>
            <person name="Andreopoulos B."/>
            <person name="Baker S."/>
            <person name="Barry K."/>
            <person name="Bills G."/>
            <person name="Bluhm B."/>
            <person name="Cannon C."/>
            <person name="Castanera R."/>
            <person name="Culley D."/>
            <person name="Daum C."/>
            <person name="Ezra D."/>
            <person name="Gonzalez J."/>
            <person name="Henrissat B."/>
            <person name="Kuo A."/>
            <person name="Liang C."/>
            <person name="Lipzen A."/>
            <person name="Lutzoni F."/>
            <person name="Magnuson J."/>
            <person name="Mondo S."/>
            <person name="Nolan M."/>
            <person name="Ohm R."/>
            <person name="Pangilinan J."/>
            <person name="Park H.-J."/>
            <person name="Ramirez L."/>
            <person name="Alfaro M."/>
            <person name="Sun H."/>
            <person name="Tritt A."/>
            <person name="Yoshinaga Y."/>
            <person name="Zwiers L.-H."/>
            <person name="Turgeon B."/>
            <person name="Goodwin S."/>
            <person name="Spatafora J."/>
            <person name="Crous P."/>
            <person name="Grigoriev I."/>
        </authorList>
    </citation>
    <scope>NUCLEOTIDE SEQUENCE</scope>
    <source>
        <strain evidence="2">CBS 627.86</strain>
    </source>
</reference>